<sequence length="136" mass="16045">MKMTENDKLLNIGTFIYLIILEPSGVLSYNLSCLRVIFRTLLLFCNISFPHNQWITLISTFKQMKHEPGLYLAPKVKFWGKGEQFKLFVETMYSFPYSVFICCHGDLSVSIYWTENIEIMFYYHLGNKKILIQSCF</sequence>
<dbReference type="EMBL" id="JACASF010000002">
    <property type="protein sequence ID" value="KAF6492491.1"/>
    <property type="molecule type" value="Genomic_DNA"/>
</dbReference>
<protein>
    <submittedName>
        <fullName evidence="1">Uncharacterized protein</fullName>
    </submittedName>
</protein>
<gene>
    <name evidence="1" type="ORF">HJG59_009683</name>
</gene>
<keyword evidence="2" id="KW-1185">Reference proteome</keyword>
<dbReference type="InParanoid" id="A0A7J8J7H2"/>
<reference evidence="1 2" key="1">
    <citation type="journal article" date="2020" name="Nature">
        <title>Six reference-quality genomes reveal evolution of bat adaptations.</title>
        <authorList>
            <person name="Jebb D."/>
            <person name="Huang Z."/>
            <person name="Pippel M."/>
            <person name="Hughes G.M."/>
            <person name="Lavrichenko K."/>
            <person name="Devanna P."/>
            <person name="Winkler S."/>
            <person name="Jermiin L.S."/>
            <person name="Skirmuntt E.C."/>
            <person name="Katzourakis A."/>
            <person name="Burkitt-Gray L."/>
            <person name="Ray D.A."/>
            <person name="Sullivan K.A.M."/>
            <person name="Roscito J.G."/>
            <person name="Kirilenko B.M."/>
            <person name="Davalos L.M."/>
            <person name="Corthals A.P."/>
            <person name="Power M.L."/>
            <person name="Jones G."/>
            <person name="Ransome R.D."/>
            <person name="Dechmann D.K.N."/>
            <person name="Locatelli A.G."/>
            <person name="Puechmaille S.J."/>
            <person name="Fedrigo O."/>
            <person name="Jarvis E.D."/>
            <person name="Hiller M."/>
            <person name="Vernes S.C."/>
            <person name="Myers E.W."/>
            <person name="Teeling E.C."/>
        </authorList>
    </citation>
    <scope>NUCLEOTIDE SEQUENCE [LARGE SCALE GENOMIC DNA]</scope>
    <source>
        <strain evidence="1">MMolMol1</strain>
        <tissue evidence="1">Muscle</tissue>
    </source>
</reference>
<evidence type="ECO:0000313" key="1">
    <source>
        <dbReference type="EMBL" id="KAF6492491.1"/>
    </source>
</evidence>
<comment type="caution">
    <text evidence="1">The sequence shown here is derived from an EMBL/GenBank/DDBJ whole genome shotgun (WGS) entry which is preliminary data.</text>
</comment>
<name>A0A7J8J7H2_MOLMO</name>
<dbReference type="Proteomes" id="UP000550707">
    <property type="component" value="Unassembled WGS sequence"/>
</dbReference>
<evidence type="ECO:0000313" key="2">
    <source>
        <dbReference type="Proteomes" id="UP000550707"/>
    </source>
</evidence>
<accession>A0A7J8J7H2</accession>
<organism evidence="1 2">
    <name type="scientific">Molossus molossus</name>
    <name type="common">Pallas' mastiff bat</name>
    <name type="synonym">Vespertilio molossus</name>
    <dbReference type="NCBI Taxonomy" id="27622"/>
    <lineage>
        <taxon>Eukaryota</taxon>
        <taxon>Metazoa</taxon>
        <taxon>Chordata</taxon>
        <taxon>Craniata</taxon>
        <taxon>Vertebrata</taxon>
        <taxon>Euteleostomi</taxon>
        <taxon>Mammalia</taxon>
        <taxon>Eutheria</taxon>
        <taxon>Laurasiatheria</taxon>
        <taxon>Chiroptera</taxon>
        <taxon>Yangochiroptera</taxon>
        <taxon>Molossidae</taxon>
        <taxon>Molossus</taxon>
    </lineage>
</organism>
<dbReference type="AlphaFoldDB" id="A0A7J8J7H2"/>
<proteinExistence type="predicted"/>